<dbReference type="KEGG" id="pfj:MYCFIDRAFT_180399"/>
<dbReference type="Proteomes" id="UP000016932">
    <property type="component" value="Unassembled WGS sequence"/>
</dbReference>
<dbReference type="RefSeq" id="XP_007932390.1">
    <property type="nucleotide sequence ID" value="XM_007934199.1"/>
</dbReference>
<reference evidence="1 2" key="1">
    <citation type="journal article" date="2012" name="PLoS Pathog.">
        <title>Diverse lifestyles and strategies of plant pathogenesis encoded in the genomes of eighteen Dothideomycetes fungi.</title>
        <authorList>
            <person name="Ohm R.A."/>
            <person name="Feau N."/>
            <person name="Henrissat B."/>
            <person name="Schoch C.L."/>
            <person name="Horwitz B.A."/>
            <person name="Barry K.W."/>
            <person name="Condon B.J."/>
            <person name="Copeland A.C."/>
            <person name="Dhillon B."/>
            <person name="Glaser F."/>
            <person name="Hesse C.N."/>
            <person name="Kosti I."/>
            <person name="LaButti K."/>
            <person name="Lindquist E.A."/>
            <person name="Lucas S."/>
            <person name="Salamov A.A."/>
            <person name="Bradshaw R.E."/>
            <person name="Ciuffetti L."/>
            <person name="Hamelin R.C."/>
            <person name="Kema G.H.J."/>
            <person name="Lawrence C."/>
            <person name="Scott J.A."/>
            <person name="Spatafora J.W."/>
            <person name="Turgeon B.G."/>
            <person name="de Wit P.J.G.M."/>
            <person name="Zhong S."/>
            <person name="Goodwin S.B."/>
            <person name="Grigoriev I.V."/>
        </authorList>
    </citation>
    <scope>NUCLEOTIDE SEQUENCE [LARGE SCALE GENOMIC DNA]</scope>
    <source>
        <strain evidence="1 2">CIRAD86</strain>
    </source>
</reference>
<dbReference type="HOGENOM" id="CLU_702320_0_0_1"/>
<evidence type="ECO:0000313" key="1">
    <source>
        <dbReference type="EMBL" id="EME77065.1"/>
    </source>
</evidence>
<accession>M2YGX2</accession>
<dbReference type="AlphaFoldDB" id="M2YGX2"/>
<dbReference type="GeneID" id="19334388"/>
<evidence type="ECO:0000313" key="2">
    <source>
        <dbReference type="Proteomes" id="UP000016932"/>
    </source>
</evidence>
<dbReference type="EMBL" id="KB446571">
    <property type="protein sequence ID" value="EME77065.1"/>
    <property type="molecule type" value="Genomic_DNA"/>
</dbReference>
<organism evidence="1 2">
    <name type="scientific">Pseudocercospora fijiensis (strain CIRAD86)</name>
    <name type="common">Black leaf streak disease fungus</name>
    <name type="synonym">Mycosphaerella fijiensis</name>
    <dbReference type="NCBI Taxonomy" id="383855"/>
    <lineage>
        <taxon>Eukaryota</taxon>
        <taxon>Fungi</taxon>
        <taxon>Dikarya</taxon>
        <taxon>Ascomycota</taxon>
        <taxon>Pezizomycotina</taxon>
        <taxon>Dothideomycetes</taxon>
        <taxon>Dothideomycetidae</taxon>
        <taxon>Mycosphaerellales</taxon>
        <taxon>Mycosphaerellaceae</taxon>
        <taxon>Pseudocercospora</taxon>
    </lineage>
</organism>
<dbReference type="VEuPathDB" id="FungiDB:MYCFIDRAFT_180399"/>
<keyword evidence="2" id="KW-1185">Reference proteome</keyword>
<name>M2YGX2_PSEFD</name>
<proteinExistence type="predicted"/>
<gene>
    <name evidence="1" type="ORF">MYCFIDRAFT_180399</name>
</gene>
<protein>
    <submittedName>
        <fullName evidence="1">Uncharacterized protein</fullName>
    </submittedName>
</protein>
<sequence length="393" mass="44662">MRAKPGREVFEALSVKKLAALVAFLVECRIDVAFKADAASVWGFVGEGFIVVWVGVRQVDNTGVFILIMRDKYVSIKLASKKKERVLVIHRLIMASRNAAAVALHVSQARISLLRGKPSLSLLPERLRLCVAVTKKIWAVALSLMLMVWASIEFDLESECDFCRRTEMVETKADKVCGRQSDLDNQQRNEQAEMIEVAIIILVLAVPDHNEYSCFFRSGMHTQLQATLAIKAAMQGPEAIFRSELGEHWPNFDHSNMASSPDPVRSSRSLTDVHQARVAFRQDVQAAARYRSFMDVDDHEPWGWRMMIIERERESASTIDVGESSRYVLLSIGGPVGLQLPLIATWGYKKLVGGSKMPRFWNSQRFSIIDYFDFDTIIILRMMKSLMRRHRIR</sequence>